<organism evidence="3 4">
    <name type="scientific">Candidatus Anaerobutyricum stercoris</name>
    <dbReference type="NCBI Taxonomy" id="2838457"/>
    <lineage>
        <taxon>Bacteria</taxon>
        <taxon>Bacillati</taxon>
        <taxon>Bacillota</taxon>
        <taxon>Clostridia</taxon>
        <taxon>Lachnospirales</taxon>
        <taxon>Lachnospiraceae</taxon>
        <taxon>Anaerobutyricum</taxon>
    </lineage>
</organism>
<dbReference type="PANTHER" id="PTHR43418:SF4">
    <property type="entry name" value="MULTIFUNCTIONAL TRYPTOPHAN BIOSYNTHESIS PROTEIN"/>
    <property type="match status" value="1"/>
</dbReference>
<proteinExistence type="predicted"/>
<dbReference type="SUPFAM" id="SSF52317">
    <property type="entry name" value="Class I glutamine amidotransferase-like"/>
    <property type="match status" value="1"/>
</dbReference>
<gene>
    <name evidence="3" type="ORF">H9968_06670</name>
</gene>
<dbReference type="PRINTS" id="PR00097">
    <property type="entry name" value="ANTSNTHASEII"/>
</dbReference>
<keyword evidence="1" id="KW-0315">Glutamine amidotransferase</keyword>
<dbReference type="FunFam" id="3.40.50.880:FF:000003">
    <property type="entry name" value="Anthranilate synthase component II"/>
    <property type="match status" value="1"/>
</dbReference>
<feature type="domain" description="Glutamine amidotransferase" evidence="2">
    <location>
        <begin position="3"/>
        <end position="185"/>
    </location>
</feature>
<dbReference type="Gene3D" id="3.40.50.880">
    <property type="match status" value="1"/>
</dbReference>
<dbReference type="InterPro" id="IPR006221">
    <property type="entry name" value="TrpG/PapA_dom"/>
</dbReference>
<dbReference type="PRINTS" id="PR00096">
    <property type="entry name" value="GATASE"/>
</dbReference>
<dbReference type="InterPro" id="IPR017926">
    <property type="entry name" value="GATASE"/>
</dbReference>
<comment type="caution">
    <text evidence="3">The sequence shown here is derived from an EMBL/GenBank/DDBJ whole genome shotgun (WGS) entry which is preliminary data.</text>
</comment>
<dbReference type="NCBIfam" id="TIGR00566">
    <property type="entry name" value="trpG_papA"/>
    <property type="match status" value="1"/>
</dbReference>
<name>A0A9D2J7K2_9FIRM</name>
<dbReference type="InterPro" id="IPR029062">
    <property type="entry name" value="Class_I_gatase-like"/>
</dbReference>
<dbReference type="GO" id="GO:0000162">
    <property type="term" value="P:L-tryptophan biosynthetic process"/>
    <property type="evidence" value="ECO:0007669"/>
    <property type="project" value="TreeGrafter"/>
</dbReference>
<dbReference type="EMBL" id="DXBR01000058">
    <property type="protein sequence ID" value="HIZ39591.1"/>
    <property type="molecule type" value="Genomic_DNA"/>
</dbReference>
<evidence type="ECO:0000256" key="1">
    <source>
        <dbReference type="ARBA" id="ARBA00022962"/>
    </source>
</evidence>
<evidence type="ECO:0000259" key="2">
    <source>
        <dbReference type="Pfam" id="PF00117"/>
    </source>
</evidence>
<dbReference type="PRINTS" id="PR00099">
    <property type="entry name" value="CPSGATASE"/>
</dbReference>
<dbReference type="AlphaFoldDB" id="A0A9D2J7K2"/>
<dbReference type="GO" id="GO:0004049">
    <property type="term" value="F:anthranilate synthase activity"/>
    <property type="evidence" value="ECO:0007669"/>
    <property type="project" value="TreeGrafter"/>
</dbReference>
<dbReference type="CDD" id="cd01743">
    <property type="entry name" value="GATase1_Anthranilate_Synthase"/>
    <property type="match status" value="1"/>
</dbReference>
<evidence type="ECO:0000313" key="3">
    <source>
        <dbReference type="EMBL" id="HIZ39591.1"/>
    </source>
</evidence>
<dbReference type="Proteomes" id="UP000824049">
    <property type="component" value="Unassembled WGS sequence"/>
</dbReference>
<dbReference type="Pfam" id="PF00117">
    <property type="entry name" value="GATase"/>
    <property type="match status" value="1"/>
</dbReference>
<sequence>MILLIDNYDSFTYNLYQYMGIFDRDIQVVRNDKITVDEIKKRSPEKIVLSPGPRSPEDAGICVDVVRKFYDKIPILGICLGHQSIGAAFGAEIVHAKALMHGKQSLITHSGRGIFRGIPNPVRVARYHSLAVDEKTLSPDFEILARTEDGEIMAMEHRRYPVVGIQFHPESVFTEHGKKMIENFLNYDKGRGAL</sequence>
<reference evidence="3" key="1">
    <citation type="journal article" date="2021" name="PeerJ">
        <title>Extensive microbial diversity within the chicken gut microbiome revealed by metagenomics and culture.</title>
        <authorList>
            <person name="Gilroy R."/>
            <person name="Ravi A."/>
            <person name="Getino M."/>
            <person name="Pursley I."/>
            <person name="Horton D.L."/>
            <person name="Alikhan N.F."/>
            <person name="Baker D."/>
            <person name="Gharbi K."/>
            <person name="Hall N."/>
            <person name="Watson M."/>
            <person name="Adriaenssens E.M."/>
            <person name="Foster-Nyarko E."/>
            <person name="Jarju S."/>
            <person name="Secka A."/>
            <person name="Antonio M."/>
            <person name="Oren A."/>
            <person name="Chaudhuri R.R."/>
            <person name="La Ragione R."/>
            <person name="Hildebrand F."/>
            <person name="Pallen M.J."/>
        </authorList>
    </citation>
    <scope>NUCLEOTIDE SEQUENCE</scope>
    <source>
        <strain evidence="3">CHK179-28034</strain>
    </source>
</reference>
<dbReference type="InterPro" id="IPR050472">
    <property type="entry name" value="Anth_synth/Amidotransfase"/>
</dbReference>
<dbReference type="GO" id="GO:0005829">
    <property type="term" value="C:cytosol"/>
    <property type="evidence" value="ECO:0007669"/>
    <property type="project" value="TreeGrafter"/>
</dbReference>
<protein>
    <submittedName>
        <fullName evidence="3">Aminodeoxychorismate/anthranilate synthase component II</fullName>
    </submittedName>
</protein>
<accession>A0A9D2J7K2</accession>
<reference evidence="3" key="2">
    <citation type="submission" date="2021-04" db="EMBL/GenBank/DDBJ databases">
        <authorList>
            <person name="Gilroy R."/>
        </authorList>
    </citation>
    <scope>NUCLEOTIDE SEQUENCE</scope>
    <source>
        <strain evidence="3">CHK179-28034</strain>
    </source>
</reference>
<evidence type="ECO:0000313" key="4">
    <source>
        <dbReference type="Proteomes" id="UP000824049"/>
    </source>
</evidence>
<dbReference type="PANTHER" id="PTHR43418">
    <property type="entry name" value="MULTIFUNCTIONAL TRYPTOPHAN BIOSYNTHESIS PROTEIN-RELATED"/>
    <property type="match status" value="1"/>
</dbReference>
<dbReference type="PROSITE" id="PS51273">
    <property type="entry name" value="GATASE_TYPE_1"/>
    <property type="match status" value="1"/>
</dbReference>